<feature type="compositionally biased region" description="Basic and acidic residues" evidence="1">
    <location>
        <begin position="54"/>
        <end position="67"/>
    </location>
</feature>
<protein>
    <submittedName>
        <fullName evidence="2">Uncharacterized protein</fullName>
    </submittedName>
</protein>
<dbReference type="AlphaFoldDB" id="A0A0E9RCN2"/>
<evidence type="ECO:0000256" key="1">
    <source>
        <dbReference type="SAM" id="MobiDB-lite"/>
    </source>
</evidence>
<evidence type="ECO:0000313" key="2">
    <source>
        <dbReference type="EMBL" id="JAH26225.1"/>
    </source>
</evidence>
<name>A0A0E9RCN2_ANGAN</name>
<feature type="region of interest" description="Disordered" evidence="1">
    <location>
        <begin position="45"/>
        <end position="67"/>
    </location>
</feature>
<dbReference type="EMBL" id="GBXM01082352">
    <property type="protein sequence ID" value="JAH26225.1"/>
    <property type="molecule type" value="Transcribed_RNA"/>
</dbReference>
<accession>A0A0E9RCN2</accession>
<reference evidence="2" key="1">
    <citation type="submission" date="2014-11" db="EMBL/GenBank/DDBJ databases">
        <authorList>
            <person name="Amaro Gonzalez C."/>
        </authorList>
    </citation>
    <scope>NUCLEOTIDE SEQUENCE</scope>
</reference>
<proteinExistence type="predicted"/>
<organism evidence="2">
    <name type="scientific">Anguilla anguilla</name>
    <name type="common">European freshwater eel</name>
    <name type="synonym">Muraena anguilla</name>
    <dbReference type="NCBI Taxonomy" id="7936"/>
    <lineage>
        <taxon>Eukaryota</taxon>
        <taxon>Metazoa</taxon>
        <taxon>Chordata</taxon>
        <taxon>Craniata</taxon>
        <taxon>Vertebrata</taxon>
        <taxon>Euteleostomi</taxon>
        <taxon>Actinopterygii</taxon>
        <taxon>Neopterygii</taxon>
        <taxon>Teleostei</taxon>
        <taxon>Anguilliformes</taxon>
        <taxon>Anguillidae</taxon>
        <taxon>Anguilla</taxon>
    </lineage>
</organism>
<sequence length="121" mass="13731">MTFIFQPLLPADTSSPSCKIRTSTPETIGAWATARLPGQLNRGNGFICGRHNPTKNEMRTSPRTRQEKAVPEFLLRSPTVGLRRLLYFKNVSPAVACSPWKLFFKKTALKQTLKMLTKYKF</sequence>
<reference evidence="2" key="2">
    <citation type="journal article" date="2015" name="Fish Shellfish Immunol.">
        <title>Early steps in the European eel (Anguilla anguilla)-Vibrio vulnificus interaction in the gills: Role of the RtxA13 toxin.</title>
        <authorList>
            <person name="Callol A."/>
            <person name="Pajuelo D."/>
            <person name="Ebbesson L."/>
            <person name="Teles M."/>
            <person name="MacKenzie S."/>
            <person name="Amaro C."/>
        </authorList>
    </citation>
    <scope>NUCLEOTIDE SEQUENCE</scope>
</reference>